<keyword evidence="3" id="KW-1185">Reference proteome</keyword>
<proteinExistence type="predicted"/>
<dbReference type="RefSeq" id="WP_212687350.1">
    <property type="nucleotide sequence ID" value="NZ_JAGSPN010000004.1"/>
</dbReference>
<name>A0A941I6N1_9BURK</name>
<feature type="signal peptide" evidence="1">
    <location>
        <begin position="1"/>
        <end position="19"/>
    </location>
</feature>
<accession>A0A941I6N1</accession>
<dbReference type="EMBL" id="JAGSPN010000004">
    <property type="protein sequence ID" value="MBR7782004.1"/>
    <property type="molecule type" value="Genomic_DNA"/>
</dbReference>
<evidence type="ECO:0000313" key="2">
    <source>
        <dbReference type="EMBL" id="MBR7782004.1"/>
    </source>
</evidence>
<reference evidence="2" key="1">
    <citation type="submission" date="2021-04" db="EMBL/GenBank/DDBJ databases">
        <title>novel species isolated from subtropical streams in China.</title>
        <authorList>
            <person name="Lu H."/>
        </authorList>
    </citation>
    <scope>NUCLEOTIDE SEQUENCE</scope>
    <source>
        <strain evidence="2">LFS511W</strain>
    </source>
</reference>
<comment type="caution">
    <text evidence="2">The sequence shown here is derived from an EMBL/GenBank/DDBJ whole genome shotgun (WGS) entry which is preliminary data.</text>
</comment>
<evidence type="ECO:0000256" key="1">
    <source>
        <dbReference type="SAM" id="SignalP"/>
    </source>
</evidence>
<gene>
    <name evidence="2" type="ORF">KDM89_07625</name>
</gene>
<dbReference type="Proteomes" id="UP000680067">
    <property type="component" value="Unassembled WGS sequence"/>
</dbReference>
<dbReference type="AlphaFoldDB" id="A0A941I6N1"/>
<sequence>MKRFVVLSAGILMSFTAYATDSCAVQSARLLSQGKLGELTLKFAKQSDSVSRSLEQLAAGIGPVKKVSPLKHQSSGESVRQTVAVDGLAASYPFDGSWAEIVTKSGERFQLQASSEPGSSCKLLALHLDKFSK</sequence>
<evidence type="ECO:0000313" key="3">
    <source>
        <dbReference type="Proteomes" id="UP000680067"/>
    </source>
</evidence>
<keyword evidence="1" id="KW-0732">Signal</keyword>
<feature type="chain" id="PRO_5037117049" evidence="1">
    <location>
        <begin position="20"/>
        <end position="133"/>
    </location>
</feature>
<protein>
    <submittedName>
        <fullName evidence="2">Uncharacterized protein</fullName>
    </submittedName>
</protein>
<organism evidence="2 3">
    <name type="scientific">Undibacterium luofuense</name>
    <dbReference type="NCBI Taxonomy" id="2828733"/>
    <lineage>
        <taxon>Bacteria</taxon>
        <taxon>Pseudomonadati</taxon>
        <taxon>Pseudomonadota</taxon>
        <taxon>Betaproteobacteria</taxon>
        <taxon>Burkholderiales</taxon>
        <taxon>Oxalobacteraceae</taxon>
        <taxon>Undibacterium</taxon>
    </lineage>
</organism>